<gene>
    <name evidence="1" type="ORF">NSMM_490029</name>
</gene>
<protein>
    <submittedName>
        <fullName evidence="1">Uncharacterized protein</fullName>
    </submittedName>
</protein>
<keyword evidence="2" id="KW-1185">Reference proteome</keyword>
<accession>A0A1G5SGY7</accession>
<sequence>MRRDRTMAKIGHYKGIKKNGRHCFKGGVNFDRIATAGLYDTKAGSNKPRHGLLARETDIQRHHGLPIYPIRDQNCDSACADASLARLGKKRKCRR</sequence>
<dbReference type="EMBL" id="FMWO01000057">
    <property type="protein sequence ID" value="SCZ86140.1"/>
    <property type="molecule type" value="Genomic_DNA"/>
</dbReference>
<dbReference type="RefSeq" id="WP_143001916.1">
    <property type="nucleotide sequence ID" value="NZ_FMWO01000057.1"/>
</dbReference>
<proteinExistence type="predicted"/>
<evidence type="ECO:0000313" key="1">
    <source>
        <dbReference type="EMBL" id="SCZ86140.1"/>
    </source>
</evidence>
<reference evidence="1 2" key="1">
    <citation type="submission" date="2016-10" db="EMBL/GenBank/DDBJ databases">
        <authorList>
            <person name="de Groot N.N."/>
        </authorList>
    </citation>
    <scope>NUCLEOTIDE SEQUENCE [LARGE SCALE GENOMIC DNA]</scope>
    <source>
        <strain evidence="1">1</strain>
    </source>
</reference>
<evidence type="ECO:0000313" key="2">
    <source>
        <dbReference type="Proteomes" id="UP000198729"/>
    </source>
</evidence>
<name>A0A1G5SGY7_9PROT</name>
<dbReference type="Proteomes" id="UP000198729">
    <property type="component" value="Unassembled WGS sequence"/>
</dbReference>
<dbReference type="AlphaFoldDB" id="A0A1G5SGY7"/>
<organism evidence="1 2">
    <name type="scientific">Nitrosomonas mobilis</name>
    <dbReference type="NCBI Taxonomy" id="51642"/>
    <lineage>
        <taxon>Bacteria</taxon>
        <taxon>Pseudomonadati</taxon>
        <taxon>Pseudomonadota</taxon>
        <taxon>Betaproteobacteria</taxon>
        <taxon>Nitrosomonadales</taxon>
        <taxon>Nitrosomonadaceae</taxon>
        <taxon>Nitrosomonas</taxon>
    </lineage>
</organism>